<dbReference type="Pfam" id="PF03929">
    <property type="entry name" value="PepSY_TM"/>
    <property type="match status" value="1"/>
</dbReference>
<dbReference type="PANTHER" id="PTHR34219:SF3">
    <property type="entry name" value="BLL7967 PROTEIN"/>
    <property type="match status" value="1"/>
</dbReference>
<dbReference type="EMBL" id="FOBB01000006">
    <property type="protein sequence ID" value="SEM76198.1"/>
    <property type="molecule type" value="Genomic_DNA"/>
</dbReference>
<proteinExistence type="predicted"/>
<dbReference type="STRING" id="573321.SAMN04488505_10674"/>
<feature type="transmembrane region" description="Helical" evidence="1">
    <location>
        <begin position="140"/>
        <end position="162"/>
    </location>
</feature>
<keyword evidence="1" id="KW-0812">Transmembrane</keyword>
<feature type="transmembrane region" description="Helical" evidence="1">
    <location>
        <begin position="192"/>
        <end position="212"/>
    </location>
</feature>
<accession>A0A1H8B243</accession>
<dbReference type="InterPro" id="IPR025711">
    <property type="entry name" value="PepSY"/>
</dbReference>
<keyword evidence="4" id="KW-1185">Reference proteome</keyword>
<evidence type="ECO:0000256" key="1">
    <source>
        <dbReference type="SAM" id="Phobius"/>
    </source>
</evidence>
<keyword evidence="1" id="KW-1133">Transmembrane helix</keyword>
<reference evidence="3 4" key="1">
    <citation type="submission" date="2016-10" db="EMBL/GenBank/DDBJ databases">
        <authorList>
            <person name="de Groot N.N."/>
        </authorList>
    </citation>
    <scope>NUCLEOTIDE SEQUENCE [LARGE SCALE GENOMIC DNA]</scope>
    <source>
        <strain evidence="3 4">DSM 21039</strain>
    </source>
</reference>
<protein>
    <submittedName>
        <fullName evidence="3">Uncharacterized iron-regulated membrane protein</fullName>
    </submittedName>
</protein>
<evidence type="ECO:0000313" key="3">
    <source>
        <dbReference type="EMBL" id="SEM76198.1"/>
    </source>
</evidence>
<name>A0A1H8B243_9BACT</name>
<evidence type="ECO:0000259" key="2">
    <source>
        <dbReference type="Pfam" id="PF03413"/>
    </source>
</evidence>
<dbReference type="InterPro" id="IPR005625">
    <property type="entry name" value="PepSY-ass_TM"/>
</dbReference>
<organism evidence="3 4">
    <name type="scientific">Chitinophaga rupis</name>
    <dbReference type="NCBI Taxonomy" id="573321"/>
    <lineage>
        <taxon>Bacteria</taxon>
        <taxon>Pseudomonadati</taxon>
        <taxon>Bacteroidota</taxon>
        <taxon>Chitinophagia</taxon>
        <taxon>Chitinophagales</taxon>
        <taxon>Chitinophagaceae</taxon>
        <taxon>Chitinophaga</taxon>
    </lineage>
</organism>
<feature type="transmembrane region" description="Helical" evidence="1">
    <location>
        <begin position="340"/>
        <end position="361"/>
    </location>
</feature>
<keyword evidence="1" id="KW-0472">Membrane</keyword>
<feature type="transmembrane region" description="Helical" evidence="1">
    <location>
        <begin position="12"/>
        <end position="34"/>
    </location>
</feature>
<gene>
    <name evidence="3" type="ORF">SAMN04488505_10674</name>
</gene>
<evidence type="ECO:0000313" key="4">
    <source>
        <dbReference type="Proteomes" id="UP000198984"/>
    </source>
</evidence>
<dbReference type="PANTHER" id="PTHR34219">
    <property type="entry name" value="IRON-REGULATED INNER MEMBRANE PROTEIN-RELATED"/>
    <property type="match status" value="1"/>
</dbReference>
<dbReference type="Pfam" id="PF03413">
    <property type="entry name" value="PepSY"/>
    <property type="match status" value="1"/>
</dbReference>
<dbReference type="OrthoDB" id="111691at2"/>
<feature type="domain" description="PepSY" evidence="2">
    <location>
        <begin position="62"/>
        <end position="114"/>
    </location>
</feature>
<dbReference type="Proteomes" id="UP000198984">
    <property type="component" value="Unassembled WGS sequence"/>
</dbReference>
<dbReference type="RefSeq" id="WP_089917327.1">
    <property type="nucleotide sequence ID" value="NZ_FOBB01000006.1"/>
</dbReference>
<sequence>MTFKKISGWLHLWLGLIAGLIVMTIALTGAIYTFQPELTKATQPYLSVKAENRPFLPASAFKAIAEKQLPGKKPIRIMLRGKDESVNVMFFERKKNPYYYNVYINPYSGKVLAVKDMYKDFFYVTLLGHLYLWLPQPIGHIVNIYGTLTFLVIIISGIVLWWPRNKARRKTSFKVKWDASPKRLNYDLHNVLGFYASWIILFAVLTGLVWGFEWAAKAEYSLLSGGKSKPVLPKMKVLPVAQPVKDPLDKITAIVQAQNPNAKRVMLMLPATDSAAVGVRIYNDEQLNYTTDLAYFNPYTLEEIKVPHWGKYSEATIADKAVRMNYDIHVGAIAGWPGRILMFLASLITASLPVTGFYIWWGKKKKDKKKNKGAPKKTGSVQVAYATPNVTAKA</sequence>
<dbReference type="AlphaFoldDB" id="A0A1H8B243"/>